<dbReference type="Gene3D" id="3.20.20.140">
    <property type="entry name" value="Metal-dependent hydrolases"/>
    <property type="match status" value="1"/>
</dbReference>
<dbReference type="Gene3D" id="3.40.50.720">
    <property type="entry name" value="NAD(P)-binding Rossmann-like Domain"/>
    <property type="match status" value="1"/>
</dbReference>
<name>A0ABV9YGQ3_9PSEU</name>
<gene>
    <name evidence="5" type="ORF">ACFPBZ_06940</name>
</gene>
<organism evidence="5 6">
    <name type="scientific">Actinomycetospora atypica</name>
    <dbReference type="NCBI Taxonomy" id="1290095"/>
    <lineage>
        <taxon>Bacteria</taxon>
        <taxon>Bacillati</taxon>
        <taxon>Actinomycetota</taxon>
        <taxon>Actinomycetes</taxon>
        <taxon>Pseudonocardiales</taxon>
        <taxon>Pseudonocardiaceae</taxon>
        <taxon>Actinomycetospora</taxon>
    </lineage>
</organism>
<accession>A0ABV9YGQ3</accession>
<sequence length="661" mass="70445">MTAGPGPASFVDPHIHLWDPYTVPREAAARARLLRPLPRLPRGLGRLATRADREFVGDPRAVLRPYLPTDYRDDLDGVPVDTVVHVEAAWPLRRPLDAVAETRWVRELPSGRAGAPRLGALLVHADPRDPDVGSVLDAHRTVDPRVRGVRLRAAAHPDDRVRDFADVPHLLRDPAFVRGVAAIAERDLVVDLWLYSHQLDDAVALVAEYPDTTFVLDHYATPVGVLGPRGRHTGATPAARRDLLARWRDGIAALAAAPNVVAKHSGLGMSLLGGEPVVGVDPAFVDRVAPLVRGLHESFGPDRTMWASNFPIDRPGQPLSASAQVLTEVLGGDARPDALFADVARRVYRLDVPTGPDDPPARSLPTRTEVRRFTLAGQVVLVTGAAGGIGSATARRLTHAGARVVWADLDAERTREAAAEAVPDDEPLCLALDVTSPASCAAAVQATLDHHGRLDVVWANAGVSAFGPLATVDPDTWRQVVEVNLLGSYHVARAALPALVAHRGYLAFTASWASFAHSPGHSAYAASKAGIEALADGLRSELDHEGVRVGVFHPGWIDTRMVTEKQRTQPAFGVLLDSLPGPLGALTPVDELAEVLADAIARRAAKVVHPRVGWALHAARALLPTRPFTASARAAAPEIRRLSGPAVPADPSAHDSPGSTT</sequence>
<comment type="caution">
    <text evidence="5">The sequence shown here is derived from an EMBL/GenBank/DDBJ whole genome shotgun (WGS) entry which is preliminary data.</text>
</comment>
<evidence type="ECO:0000313" key="6">
    <source>
        <dbReference type="Proteomes" id="UP001595947"/>
    </source>
</evidence>
<comment type="similarity">
    <text evidence="1">Belongs to the short-chain dehydrogenases/reductases (SDR) family.</text>
</comment>
<feature type="region of interest" description="Disordered" evidence="3">
    <location>
        <begin position="634"/>
        <end position="661"/>
    </location>
</feature>
<keyword evidence="6" id="KW-1185">Reference proteome</keyword>
<dbReference type="Pfam" id="PF00106">
    <property type="entry name" value="adh_short"/>
    <property type="match status" value="1"/>
</dbReference>
<dbReference type="InterPro" id="IPR002347">
    <property type="entry name" value="SDR_fam"/>
</dbReference>
<dbReference type="RefSeq" id="WP_378035287.1">
    <property type="nucleotide sequence ID" value="NZ_JBHSIV010000005.1"/>
</dbReference>
<dbReference type="PANTHER" id="PTHR44196:SF1">
    <property type="entry name" value="DEHYDROGENASE_REDUCTASE SDR FAMILY MEMBER 7B"/>
    <property type="match status" value="1"/>
</dbReference>
<dbReference type="EMBL" id="JBHSIV010000005">
    <property type="protein sequence ID" value="MFC5061935.1"/>
    <property type="molecule type" value="Genomic_DNA"/>
</dbReference>
<evidence type="ECO:0000259" key="4">
    <source>
        <dbReference type="SMART" id="SM00822"/>
    </source>
</evidence>
<evidence type="ECO:0000256" key="1">
    <source>
        <dbReference type="ARBA" id="ARBA00006484"/>
    </source>
</evidence>
<dbReference type="InterPro" id="IPR020904">
    <property type="entry name" value="Sc_DH/Rdtase_CS"/>
</dbReference>
<feature type="domain" description="Ketoreductase" evidence="4">
    <location>
        <begin position="378"/>
        <end position="559"/>
    </location>
</feature>
<dbReference type="SUPFAM" id="SSF51735">
    <property type="entry name" value="NAD(P)-binding Rossmann-fold domains"/>
    <property type="match status" value="1"/>
</dbReference>
<evidence type="ECO:0000313" key="5">
    <source>
        <dbReference type="EMBL" id="MFC5061935.1"/>
    </source>
</evidence>
<evidence type="ECO:0000256" key="2">
    <source>
        <dbReference type="ARBA" id="ARBA00023002"/>
    </source>
</evidence>
<dbReference type="InterPro" id="IPR036291">
    <property type="entry name" value="NAD(P)-bd_dom_sf"/>
</dbReference>
<dbReference type="SUPFAM" id="SSF51556">
    <property type="entry name" value="Metallo-dependent hydrolases"/>
    <property type="match status" value="1"/>
</dbReference>
<dbReference type="SMART" id="SM00822">
    <property type="entry name" value="PKS_KR"/>
    <property type="match status" value="1"/>
</dbReference>
<dbReference type="PROSITE" id="PS00061">
    <property type="entry name" value="ADH_SHORT"/>
    <property type="match status" value="1"/>
</dbReference>
<evidence type="ECO:0000256" key="3">
    <source>
        <dbReference type="SAM" id="MobiDB-lite"/>
    </source>
</evidence>
<dbReference type="InterPro" id="IPR032466">
    <property type="entry name" value="Metal_Hydrolase"/>
</dbReference>
<dbReference type="Pfam" id="PF04909">
    <property type="entry name" value="Amidohydro_2"/>
    <property type="match status" value="1"/>
</dbReference>
<dbReference type="Proteomes" id="UP001595947">
    <property type="component" value="Unassembled WGS sequence"/>
</dbReference>
<proteinExistence type="inferred from homology"/>
<reference evidence="6" key="1">
    <citation type="journal article" date="2019" name="Int. J. Syst. Evol. Microbiol.">
        <title>The Global Catalogue of Microorganisms (GCM) 10K type strain sequencing project: providing services to taxonomists for standard genome sequencing and annotation.</title>
        <authorList>
            <consortium name="The Broad Institute Genomics Platform"/>
            <consortium name="The Broad Institute Genome Sequencing Center for Infectious Disease"/>
            <person name="Wu L."/>
            <person name="Ma J."/>
        </authorList>
    </citation>
    <scope>NUCLEOTIDE SEQUENCE [LARGE SCALE GENOMIC DNA]</scope>
    <source>
        <strain evidence="6">CGMCC 4.7093</strain>
    </source>
</reference>
<dbReference type="CDD" id="cd05233">
    <property type="entry name" value="SDR_c"/>
    <property type="match status" value="1"/>
</dbReference>
<dbReference type="InterPro" id="IPR057326">
    <property type="entry name" value="KR_dom"/>
</dbReference>
<dbReference type="InterPro" id="IPR006680">
    <property type="entry name" value="Amidohydro-rel"/>
</dbReference>
<dbReference type="PRINTS" id="PR00081">
    <property type="entry name" value="GDHRDH"/>
</dbReference>
<protein>
    <submittedName>
        <fullName evidence="5">SDR family NAD(P)-dependent oxidoreductase</fullName>
    </submittedName>
</protein>
<dbReference type="PANTHER" id="PTHR44196">
    <property type="entry name" value="DEHYDROGENASE/REDUCTASE SDR FAMILY MEMBER 7B"/>
    <property type="match status" value="1"/>
</dbReference>
<keyword evidence="2" id="KW-0560">Oxidoreductase</keyword>